<dbReference type="AlphaFoldDB" id="A0AAJ5X5R5"/>
<dbReference type="Proteomes" id="UP001218362">
    <property type="component" value="Chromosome"/>
</dbReference>
<dbReference type="NCBIfam" id="TIGR02118">
    <property type="entry name" value="EthD family reductase"/>
    <property type="match status" value="1"/>
</dbReference>
<evidence type="ECO:0000313" key="2">
    <source>
        <dbReference type="EMBL" id="WEK46332.1"/>
    </source>
</evidence>
<dbReference type="InterPro" id="IPR011008">
    <property type="entry name" value="Dimeric_a/b-barrel"/>
</dbReference>
<reference evidence="2" key="1">
    <citation type="submission" date="2023-03" db="EMBL/GenBank/DDBJ databases">
        <title>Andean soil-derived lignocellulolytic bacterial consortium as a source of novel taxa and putative plastic-active enzymes.</title>
        <authorList>
            <person name="Diaz-Garcia L."/>
            <person name="Chuvochina M."/>
            <person name="Feuerriegel G."/>
            <person name="Bunk B."/>
            <person name="Sproer C."/>
            <person name="Streit W.R."/>
            <person name="Rodriguez L.M."/>
            <person name="Overmann J."/>
            <person name="Jimenez D.J."/>
        </authorList>
    </citation>
    <scope>NUCLEOTIDE SEQUENCE</scope>
    <source>
        <strain evidence="2">MAG 26</strain>
    </source>
</reference>
<dbReference type="KEGG" id="acob:P0Y56_15155"/>
<dbReference type="GO" id="GO:0016491">
    <property type="term" value="F:oxidoreductase activity"/>
    <property type="evidence" value="ECO:0007669"/>
    <property type="project" value="InterPro"/>
</dbReference>
<accession>A0AAJ5X5R5</accession>
<protein>
    <submittedName>
        <fullName evidence="2">EthD family reductase</fullName>
    </submittedName>
</protein>
<proteinExistence type="predicted"/>
<dbReference type="EMBL" id="CP119316">
    <property type="protein sequence ID" value="WEK46332.1"/>
    <property type="molecule type" value="Genomic_DNA"/>
</dbReference>
<dbReference type="SUPFAM" id="SSF54909">
    <property type="entry name" value="Dimeric alpha+beta barrel"/>
    <property type="match status" value="1"/>
</dbReference>
<dbReference type="Gene3D" id="3.30.70.100">
    <property type="match status" value="1"/>
</dbReference>
<sequence length="103" mass="11216">MYKVLVLYPAPSDPEHFRSYYVEKHLPLAARLPGLKSSRYTFDVVGGDGAEAPYFCIWEGEFEDGPAAGAAMQSEIGQQVAADVANYATGGFQIVHYPLESLA</sequence>
<gene>
    <name evidence="2" type="ORF">P0Y56_15155</name>
</gene>
<feature type="domain" description="EthD" evidence="1">
    <location>
        <begin position="13"/>
        <end position="89"/>
    </location>
</feature>
<evidence type="ECO:0000259" key="1">
    <source>
        <dbReference type="Pfam" id="PF07110"/>
    </source>
</evidence>
<evidence type="ECO:0000313" key="3">
    <source>
        <dbReference type="Proteomes" id="UP001218362"/>
    </source>
</evidence>
<dbReference type="Pfam" id="PF07110">
    <property type="entry name" value="EthD"/>
    <property type="match status" value="1"/>
</dbReference>
<dbReference type="InterPro" id="IPR009799">
    <property type="entry name" value="EthD_dom"/>
</dbReference>
<organism evidence="2 3">
    <name type="scientific">Candidatus Andeanibacterium colombiense</name>
    <dbReference type="NCBI Taxonomy" id="3121345"/>
    <lineage>
        <taxon>Bacteria</taxon>
        <taxon>Pseudomonadati</taxon>
        <taxon>Pseudomonadota</taxon>
        <taxon>Alphaproteobacteria</taxon>
        <taxon>Sphingomonadales</taxon>
        <taxon>Sphingomonadaceae</taxon>
        <taxon>Candidatus Andeanibacterium</taxon>
    </lineage>
</organism>
<name>A0AAJ5X5R5_9SPHN</name>